<dbReference type="AlphaFoldDB" id="A0AAU9XPS9"/>
<dbReference type="CDD" id="cd10442">
    <property type="entry name" value="GIY-YIG_PLEs"/>
    <property type="match status" value="1"/>
</dbReference>
<keyword evidence="3" id="KW-1185">Reference proteome</keyword>
<feature type="non-terminal residue" evidence="2">
    <location>
        <position position="246"/>
    </location>
</feature>
<evidence type="ECO:0000313" key="3">
    <source>
        <dbReference type="Proteomes" id="UP001159428"/>
    </source>
</evidence>
<sequence length="246" mass="27628">MGSPVSPVVANLCMEEIEESAINSSSVPPKIWKRYVDDSFCIIKKDNISRSHSHHDNKHKASTAATLLHRALKLPNSSKGKERELNRVYSALESNGYPSNFIKNIQANKTRRSTGSESRKSFASLPYIKGVTEPLTRVLKKHDITVVNKPLITLQQQFPAPKFRPSLESQTNVIYKIPCADCSWCYIGETGRAFNTRKKEHLRNVKTAAKGSRIANHVWANNHAIDFDNASIIDKGGFRTRKILEA</sequence>
<protein>
    <recommendedName>
        <fullName evidence="1">Helix-turn-helix domain-containing protein</fullName>
    </recommendedName>
</protein>
<name>A0AAU9XPS9_9CNID</name>
<dbReference type="Pfam" id="PF26215">
    <property type="entry name" value="HTH_animal"/>
    <property type="match status" value="1"/>
</dbReference>
<accession>A0AAU9XPS9</accession>
<dbReference type="PANTHER" id="PTHR21301:SF11">
    <property type="entry name" value="GIY-YIG DOMAIN-CONTAINING PROTEIN"/>
    <property type="match status" value="1"/>
</dbReference>
<evidence type="ECO:0000259" key="1">
    <source>
        <dbReference type="Pfam" id="PF26215"/>
    </source>
</evidence>
<organism evidence="2 3">
    <name type="scientific">Pocillopora meandrina</name>
    <dbReference type="NCBI Taxonomy" id="46732"/>
    <lineage>
        <taxon>Eukaryota</taxon>
        <taxon>Metazoa</taxon>
        <taxon>Cnidaria</taxon>
        <taxon>Anthozoa</taxon>
        <taxon>Hexacorallia</taxon>
        <taxon>Scleractinia</taxon>
        <taxon>Astrocoeniina</taxon>
        <taxon>Pocilloporidae</taxon>
        <taxon>Pocillopora</taxon>
    </lineage>
</organism>
<dbReference type="CDD" id="cd00304">
    <property type="entry name" value="RT_like"/>
    <property type="match status" value="1"/>
</dbReference>
<gene>
    <name evidence="2" type="ORF">PMEA_00026623</name>
</gene>
<evidence type="ECO:0000313" key="2">
    <source>
        <dbReference type="EMBL" id="CAH3152250.1"/>
    </source>
</evidence>
<proteinExistence type="predicted"/>
<dbReference type="PANTHER" id="PTHR21301">
    <property type="entry name" value="REVERSE TRANSCRIPTASE"/>
    <property type="match status" value="1"/>
</dbReference>
<dbReference type="EMBL" id="CALNXJ010000050">
    <property type="protein sequence ID" value="CAH3152250.1"/>
    <property type="molecule type" value="Genomic_DNA"/>
</dbReference>
<reference evidence="2 3" key="1">
    <citation type="submission" date="2022-05" db="EMBL/GenBank/DDBJ databases">
        <authorList>
            <consortium name="Genoscope - CEA"/>
            <person name="William W."/>
        </authorList>
    </citation>
    <scope>NUCLEOTIDE SEQUENCE [LARGE SCALE GENOMIC DNA]</scope>
</reference>
<dbReference type="InterPro" id="IPR058912">
    <property type="entry name" value="HTH_animal"/>
</dbReference>
<dbReference type="Proteomes" id="UP001159428">
    <property type="component" value="Unassembled WGS sequence"/>
</dbReference>
<feature type="domain" description="Helix-turn-helix" evidence="1">
    <location>
        <begin position="51"/>
        <end position="105"/>
    </location>
</feature>
<comment type="caution">
    <text evidence="2">The sequence shown here is derived from an EMBL/GenBank/DDBJ whole genome shotgun (WGS) entry which is preliminary data.</text>
</comment>